<keyword evidence="2" id="KW-0808">Transferase</keyword>
<evidence type="ECO:0000256" key="4">
    <source>
        <dbReference type="ARBA" id="ARBA00022777"/>
    </source>
</evidence>
<dbReference type="PROSITE" id="PS50011">
    <property type="entry name" value="PROTEIN_KINASE_DOM"/>
    <property type="match status" value="1"/>
</dbReference>
<evidence type="ECO:0000313" key="9">
    <source>
        <dbReference type="Proteomes" id="UP001164746"/>
    </source>
</evidence>
<name>A0ABY7F0Z5_MYAAR</name>
<evidence type="ECO:0000256" key="2">
    <source>
        <dbReference type="ARBA" id="ARBA00022679"/>
    </source>
</evidence>
<sequence length="135" mass="14938">MLGKGSFGEVYLCLDRDTGRELACKEVKLVTINDEVSRGSLYTMVKDYGALTEAVTGRYTRANILRDNSGKIKLADFGSSKRLKTIVECSGIEKTNSFVGTAHWMAPEVIKGENYDRKADIWSVGCTVLYDVEVV</sequence>
<evidence type="ECO:0000256" key="6">
    <source>
        <dbReference type="PROSITE-ProRule" id="PRU10141"/>
    </source>
</evidence>
<proteinExistence type="predicted"/>
<dbReference type="Pfam" id="PF00069">
    <property type="entry name" value="Pkinase"/>
    <property type="match status" value="1"/>
</dbReference>
<dbReference type="Gene3D" id="3.30.200.20">
    <property type="entry name" value="Phosphorylase Kinase, domain 1"/>
    <property type="match status" value="1"/>
</dbReference>
<dbReference type="SUPFAM" id="SSF56112">
    <property type="entry name" value="Protein kinase-like (PK-like)"/>
    <property type="match status" value="1"/>
</dbReference>
<dbReference type="EMBL" id="CP111020">
    <property type="protein sequence ID" value="WAR14746.1"/>
    <property type="molecule type" value="Genomic_DNA"/>
</dbReference>
<dbReference type="InterPro" id="IPR017441">
    <property type="entry name" value="Protein_kinase_ATP_BS"/>
</dbReference>
<feature type="domain" description="Protein kinase" evidence="7">
    <location>
        <begin position="1"/>
        <end position="135"/>
    </location>
</feature>
<feature type="binding site" evidence="6">
    <location>
        <position position="25"/>
    </location>
    <ligand>
        <name>ATP</name>
        <dbReference type="ChEBI" id="CHEBI:30616"/>
    </ligand>
</feature>
<evidence type="ECO:0000259" key="7">
    <source>
        <dbReference type="PROSITE" id="PS50011"/>
    </source>
</evidence>
<dbReference type="InterPro" id="IPR011009">
    <property type="entry name" value="Kinase-like_dom_sf"/>
</dbReference>
<protein>
    <submittedName>
        <fullName evidence="8">M3K3-like protein</fullName>
    </submittedName>
</protein>
<reference evidence="8" key="1">
    <citation type="submission" date="2022-11" db="EMBL/GenBank/DDBJ databases">
        <title>Centuries of genome instability and evolution in soft-shell clam transmissible cancer (bioRxiv).</title>
        <authorList>
            <person name="Hart S.F.M."/>
            <person name="Yonemitsu M.A."/>
            <person name="Giersch R.M."/>
            <person name="Beal B.F."/>
            <person name="Arriagada G."/>
            <person name="Davis B.W."/>
            <person name="Ostrander E.A."/>
            <person name="Goff S.P."/>
            <person name="Metzger M.J."/>
        </authorList>
    </citation>
    <scope>NUCLEOTIDE SEQUENCE</scope>
    <source>
        <strain evidence="8">MELC-2E11</strain>
        <tissue evidence="8">Siphon/mantle</tissue>
    </source>
</reference>
<evidence type="ECO:0000256" key="1">
    <source>
        <dbReference type="ARBA" id="ARBA00022527"/>
    </source>
</evidence>
<dbReference type="PANTHER" id="PTHR11584">
    <property type="entry name" value="SERINE/THREONINE PROTEIN KINASE"/>
    <property type="match status" value="1"/>
</dbReference>
<keyword evidence="4" id="KW-0418">Kinase</keyword>
<keyword evidence="5 6" id="KW-0067">ATP-binding</keyword>
<evidence type="ECO:0000256" key="3">
    <source>
        <dbReference type="ARBA" id="ARBA00022741"/>
    </source>
</evidence>
<organism evidence="8 9">
    <name type="scientific">Mya arenaria</name>
    <name type="common">Soft-shell clam</name>
    <dbReference type="NCBI Taxonomy" id="6604"/>
    <lineage>
        <taxon>Eukaryota</taxon>
        <taxon>Metazoa</taxon>
        <taxon>Spiralia</taxon>
        <taxon>Lophotrochozoa</taxon>
        <taxon>Mollusca</taxon>
        <taxon>Bivalvia</taxon>
        <taxon>Autobranchia</taxon>
        <taxon>Heteroconchia</taxon>
        <taxon>Euheterodonta</taxon>
        <taxon>Imparidentia</taxon>
        <taxon>Neoheterodontei</taxon>
        <taxon>Myida</taxon>
        <taxon>Myoidea</taxon>
        <taxon>Myidae</taxon>
        <taxon>Mya</taxon>
    </lineage>
</organism>
<dbReference type="InterPro" id="IPR000719">
    <property type="entry name" value="Prot_kinase_dom"/>
</dbReference>
<dbReference type="PANTHER" id="PTHR11584:SF369">
    <property type="entry name" value="MITOGEN-ACTIVATED PROTEIN KINASE KINASE KINASE 19-RELATED"/>
    <property type="match status" value="1"/>
</dbReference>
<dbReference type="Proteomes" id="UP001164746">
    <property type="component" value="Chromosome 9"/>
</dbReference>
<keyword evidence="9" id="KW-1185">Reference proteome</keyword>
<gene>
    <name evidence="8" type="ORF">MAR_004851</name>
</gene>
<accession>A0ABY7F0Z5</accession>
<evidence type="ECO:0000256" key="5">
    <source>
        <dbReference type="ARBA" id="ARBA00022840"/>
    </source>
</evidence>
<dbReference type="Gene3D" id="1.10.510.10">
    <property type="entry name" value="Transferase(Phosphotransferase) domain 1"/>
    <property type="match status" value="1"/>
</dbReference>
<keyword evidence="3 6" id="KW-0547">Nucleotide-binding</keyword>
<dbReference type="SMART" id="SM00220">
    <property type="entry name" value="S_TKc"/>
    <property type="match status" value="1"/>
</dbReference>
<dbReference type="PROSITE" id="PS00107">
    <property type="entry name" value="PROTEIN_KINASE_ATP"/>
    <property type="match status" value="1"/>
</dbReference>
<evidence type="ECO:0000313" key="8">
    <source>
        <dbReference type="EMBL" id="WAR14746.1"/>
    </source>
</evidence>
<keyword evidence="1" id="KW-0723">Serine/threonine-protein kinase</keyword>